<dbReference type="Gene3D" id="3.40.1310.30">
    <property type="match status" value="1"/>
</dbReference>
<name>A0A075SBA5_STRSU</name>
<protein>
    <recommendedName>
        <fullName evidence="2">Helicase superfamily 3 single-stranded DNA/RNA virus domain-containing protein</fullName>
    </recommendedName>
</protein>
<accession>A0A075SBA5</accession>
<feature type="domain" description="Helicase superfamily 3 single-stranded DNA/RNA virus" evidence="2">
    <location>
        <begin position="232"/>
        <end position="289"/>
    </location>
</feature>
<feature type="region of interest" description="Disordered" evidence="1">
    <location>
        <begin position="418"/>
        <end position="447"/>
    </location>
</feature>
<evidence type="ECO:0000259" key="2">
    <source>
        <dbReference type="Pfam" id="PF00910"/>
    </source>
</evidence>
<dbReference type="GO" id="GO:0003916">
    <property type="term" value="F:DNA topoisomerase activity"/>
    <property type="evidence" value="ECO:0007669"/>
    <property type="project" value="InterPro"/>
</dbReference>
<sequence>MAKKDLSEVKARRYIAQVSYAYQKNADPDLTEEAFREKIIRLVKALCTHDDDKFYIIFHDKDIDQNGELKSLHAHIYFEFKNSRFYSSLFKTLEISRDKNLQVVKDKAKVCRYLTHRNEKDINEGKYQYEISEIISSKNNDYRLDICGKSKRADKRKSEQEEIDFCLEISYQISECGLLLNPAKEMLFEEFDRLNAQQLWNRYKKQFEINRQEYIDKEFIRMSKGNRNHIGLYLEGSGGTGKTTLARFLAEERDEHGQHAPSTNKTRLDLGSGYDGQRTIVINEFDASCGISYRELFQILEPDAVTQLSSRFKDAHIINDLTIMTNSDDFIEWADAWFPKKKEYHQLMRRIPFFVKLLTKNGKTIAELYHYKATKDQGDKCKEAYEKVKTYNLGKTLDEEHLRKQAKKLLSDIRSLHQKKIKKATTSKSSTDQSTKRSSNSFMRNEQ</sequence>
<dbReference type="Proteomes" id="UP000028185">
    <property type="component" value="Chromosome"/>
</dbReference>
<proteinExistence type="predicted"/>
<dbReference type="AlphaFoldDB" id="A0A075SBA5"/>
<organism evidence="3 4">
    <name type="scientific">Streptococcus suis 6407</name>
    <dbReference type="NCBI Taxonomy" id="1214179"/>
    <lineage>
        <taxon>Bacteria</taxon>
        <taxon>Bacillati</taxon>
        <taxon>Bacillota</taxon>
        <taxon>Bacilli</taxon>
        <taxon>Lactobacillales</taxon>
        <taxon>Streptococcaceae</taxon>
        <taxon>Streptococcus</taxon>
    </lineage>
</organism>
<dbReference type="SUPFAM" id="SSF52540">
    <property type="entry name" value="P-loop containing nucleoside triphosphate hydrolases"/>
    <property type="match status" value="1"/>
</dbReference>
<dbReference type="GO" id="GO:0003677">
    <property type="term" value="F:DNA binding"/>
    <property type="evidence" value="ECO:0007669"/>
    <property type="project" value="InterPro"/>
</dbReference>
<dbReference type="GO" id="GO:0006260">
    <property type="term" value="P:DNA replication"/>
    <property type="evidence" value="ECO:0007669"/>
    <property type="project" value="InterPro"/>
</dbReference>
<dbReference type="PATRIC" id="fig|1214179.4.peg.87"/>
<dbReference type="GO" id="GO:0005727">
    <property type="term" value="C:extrachromosomal circular DNA"/>
    <property type="evidence" value="ECO:0007669"/>
    <property type="project" value="InterPro"/>
</dbReference>
<dbReference type="EMBL" id="CP008921">
    <property type="protein sequence ID" value="AIG42637.1"/>
    <property type="molecule type" value="Genomic_DNA"/>
</dbReference>
<dbReference type="Gene3D" id="3.40.50.300">
    <property type="entry name" value="P-loop containing nucleotide triphosphate hydrolases"/>
    <property type="match status" value="1"/>
</dbReference>
<gene>
    <name evidence="3" type="ORF">ID09_00600</name>
</gene>
<evidence type="ECO:0000256" key="1">
    <source>
        <dbReference type="SAM" id="MobiDB-lite"/>
    </source>
</evidence>
<dbReference type="InterPro" id="IPR027417">
    <property type="entry name" value="P-loop_NTPase"/>
</dbReference>
<reference evidence="3 4" key="1">
    <citation type="journal article" date="2014" name="Genome Announc.">
        <title>Whole-Genome Sequence of Streptococcus suis Serotype 4 Reference Strain 6407.</title>
        <authorList>
            <person name="Wang K."/>
            <person name="Chen J."/>
            <person name="Yao H."/>
            <person name="Lu C."/>
        </authorList>
    </citation>
    <scope>NUCLEOTIDE SEQUENCE [LARGE SCALE GENOMIC DNA]</scope>
    <source>
        <strain evidence="3">6407</strain>
    </source>
</reference>
<dbReference type="Pfam" id="PF00910">
    <property type="entry name" value="RNA_helicase"/>
    <property type="match status" value="1"/>
</dbReference>
<dbReference type="HOGENOM" id="CLU_612384_0_0_9"/>
<dbReference type="InterPro" id="IPR000605">
    <property type="entry name" value="Helicase_SF3_ssDNA/RNA_vir"/>
</dbReference>
<feature type="compositionally biased region" description="Low complexity" evidence="1">
    <location>
        <begin position="426"/>
        <end position="441"/>
    </location>
</feature>
<dbReference type="RefSeq" id="WP_024382134.1">
    <property type="nucleotide sequence ID" value="NZ_ALLE01000035.1"/>
</dbReference>
<evidence type="ECO:0000313" key="4">
    <source>
        <dbReference type="Proteomes" id="UP000028185"/>
    </source>
</evidence>
<evidence type="ECO:0000313" key="3">
    <source>
        <dbReference type="EMBL" id="AIG42637.1"/>
    </source>
</evidence>